<proteinExistence type="predicted"/>
<dbReference type="PROSITE" id="PS50835">
    <property type="entry name" value="IG_LIKE"/>
    <property type="match status" value="4"/>
</dbReference>
<dbReference type="FunFam" id="2.60.40.10:FF:000032">
    <property type="entry name" value="palladin isoform X1"/>
    <property type="match status" value="1"/>
</dbReference>
<dbReference type="SMART" id="SM00408">
    <property type="entry name" value="IGc2"/>
    <property type="match status" value="3"/>
</dbReference>
<dbReference type="PANTHER" id="PTHR45080:SF8">
    <property type="entry name" value="IG-LIKE DOMAIN-CONTAINING PROTEIN"/>
    <property type="match status" value="1"/>
</dbReference>
<comment type="caution">
    <text evidence="7">The sequence shown here is derived from an EMBL/GenBank/DDBJ whole genome shotgun (WGS) entry which is preliminary data.</text>
</comment>
<dbReference type="AlphaFoldDB" id="A0A1Y3BRL7"/>
<dbReference type="InterPro" id="IPR003598">
    <property type="entry name" value="Ig_sub2"/>
</dbReference>
<dbReference type="InterPro" id="IPR007110">
    <property type="entry name" value="Ig-like_dom"/>
</dbReference>
<feature type="non-terminal residue" evidence="7">
    <location>
        <position position="1"/>
    </location>
</feature>
<evidence type="ECO:0000259" key="6">
    <source>
        <dbReference type="PROSITE" id="PS50835"/>
    </source>
</evidence>
<comment type="subcellular location">
    <subcellularLocation>
        <location evidence="1">Cytoplasm</location>
    </subcellularLocation>
</comment>
<feature type="non-terminal residue" evidence="7">
    <location>
        <position position="358"/>
    </location>
</feature>
<dbReference type="InterPro" id="IPR003599">
    <property type="entry name" value="Ig_sub"/>
</dbReference>
<accession>A0A1Y3BRL7</accession>
<evidence type="ECO:0000313" key="7">
    <source>
        <dbReference type="EMBL" id="OTF83600.1"/>
    </source>
</evidence>
<dbReference type="GO" id="GO:0005886">
    <property type="term" value="C:plasma membrane"/>
    <property type="evidence" value="ECO:0007669"/>
    <property type="project" value="TreeGrafter"/>
</dbReference>
<gene>
    <name evidence="7" type="ORF">BLA29_007220</name>
</gene>
<feature type="domain" description="Ig-like" evidence="6">
    <location>
        <begin position="285"/>
        <end position="358"/>
    </location>
</feature>
<name>A0A1Y3BRL7_EURMA</name>
<dbReference type="InterPro" id="IPR013783">
    <property type="entry name" value="Ig-like_fold"/>
</dbReference>
<evidence type="ECO:0000256" key="2">
    <source>
        <dbReference type="ARBA" id="ARBA00022490"/>
    </source>
</evidence>
<dbReference type="GO" id="GO:0007156">
    <property type="term" value="P:homophilic cell adhesion via plasma membrane adhesion molecules"/>
    <property type="evidence" value="ECO:0007669"/>
    <property type="project" value="TreeGrafter"/>
</dbReference>
<protein>
    <recommendedName>
        <fullName evidence="6">Ig-like domain-containing protein</fullName>
    </recommendedName>
</protein>
<dbReference type="Gene3D" id="2.60.40.10">
    <property type="entry name" value="Immunoglobulins"/>
    <property type="match status" value="4"/>
</dbReference>
<evidence type="ECO:0000256" key="4">
    <source>
        <dbReference type="ARBA" id="ARBA00023157"/>
    </source>
</evidence>
<reference evidence="7 8" key="1">
    <citation type="submission" date="2017-03" db="EMBL/GenBank/DDBJ databases">
        <title>Genome Survey of Euroglyphus maynei.</title>
        <authorList>
            <person name="Arlian L.G."/>
            <person name="Morgan M.S."/>
            <person name="Rider S.D."/>
        </authorList>
    </citation>
    <scope>NUCLEOTIDE SEQUENCE [LARGE SCALE GENOMIC DNA]</scope>
    <source>
        <strain evidence="7">Arlian Lab</strain>
        <tissue evidence="7">Whole body</tissue>
    </source>
</reference>
<dbReference type="PANTHER" id="PTHR45080">
    <property type="entry name" value="CONTACTIN 5"/>
    <property type="match status" value="1"/>
</dbReference>
<evidence type="ECO:0000313" key="8">
    <source>
        <dbReference type="Proteomes" id="UP000194236"/>
    </source>
</evidence>
<dbReference type="SUPFAM" id="SSF48726">
    <property type="entry name" value="Immunoglobulin"/>
    <property type="match status" value="4"/>
</dbReference>
<dbReference type="InterPro" id="IPR036179">
    <property type="entry name" value="Ig-like_dom_sf"/>
</dbReference>
<dbReference type="EMBL" id="MUJZ01002992">
    <property type="protein sequence ID" value="OTF83600.1"/>
    <property type="molecule type" value="Genomic_DNA"/>
</dbReference>
<evidence type="ECO:0000256" key="1">
    <source>
        <dbReference type="ARBA" id="ARBA00004496"/>
    </source>
</evidence>
<dbReference type="Proteomes" id="UP000194236">
    <property type="component" value="Unassembled WGS sequence"/>
</dbReference>
<keyword evidence="2" id="KW-0963">Cytoplasm</keyword>
<keyword evidence="4" id="KW-1015">Disulfide bond</keyword>
<dbReference type="OrthoDB" id="6516924at2759"/>
<keyword evidence="3" id="KW-0732">Signal</keyword>
<feature type="domain" description="Ig-like" evidence="6">
    <location>
        <begin position="90"/>
        <end position="180"/>
    </location>
</feature>
<keyword evidence="5" id="KW-0393">Immunoglobulin domain</keyword>
<evidence type="ECO:0000256" key="5">
    <source>
        <dbReference type="ARBA" id="ARBA00023319"/>
    </source>
</evidence>
<dbReference type="InterPro" id="IPR013098">
    <property type="entry name" value="Ig_I-set"/>
</dbReference>
<dbReference type="GO" id="GO:0005737">
    <property type="term" value="C:cytoplasm"/>
    <property type="evidence" value="ECO:0007669"/>
    <property type="project" value="UniProtKB-SubCell"/>
</dbReference>
<dbReference type="InterPro" id="IPR050958">
    <property type="entry name" value="Cell_Adh-Cytoskel_Orgn"/>
</dbReference>
<keyword evidence="8" id="KW-1185">Reference proteome</keyword>
<evidence type="ECO:0000256" key="3">
    <source>
        <dbReference type="ARBA" id="ARBA00022729"/>
    </source>
</evidence>
<feature type="domain" description="Ig-like" evidence="6">
    <location>
        <begin position="1"/>
        <end position="84"/>
    </location>
</feature>
<feature type="domain" description="Ig-like" evidence="6">
    <location>
        <begin position="188"/>
        <end position="280"/>
    </location>
</feature>
<sequence>RIEVNDNQQLIIEQSYDAEPAPTTIEWQKDGQTLPTSKRIQSSIDAGKQIVRLVIDKATSEDAGNYVCMIANNLGTAKQNTQVLVKSSAPKFLRKFEAVQVKEHEKAIFTAQYDAAATGTRIEFSKDDKLIKLDERIQLKQEQDGQFSLIINDASSDDEGKYKCKIKNDQGSDEADANLVIVKQVAAPEFKEKLQNLQTQVNDENVQLAVKVDGQPPPSVQWFHDGKPISQSSNELPFKIIDKDDGSTLIIPKVVPEHAGNYVCRSKNAQGQDETSAELIVKCAPYVVKHLEDVESNVGQDVNLTAIIKGTPKPDVVWTCNEKKIAPTDKKTERYDEASCEYSLVIHKFQEDDSGEYQ</sequence>
<organism evidence="7 8">
    <name type="scientific">Euroglyphus maynei</name>
    <name type="common">Mayne's house dust mite</name>
    <dbReference type="NCBI Taxonomy" id="6958"/>
    <lineage>
        <taxon>Eukaryota</taxon>
        <taxon>Metazoa</taxon>
        <taxon>Ecdysozoa</taxon>
        <taxon>Arthropoda</taxon>
        <taxon>Chelicerata</taxon>
        <taxon>Arachnida</taxon>
        <taxon>Acari</taxon>
        <taxon>Acariformes</taxon>
        <taxon>Sarcoptiformes</taxon>
        <taxon>Astigmata</taxon>
        <taxon>Psoroptidia</taxon>
        <taxon>Analgoidea</taxon>
        <taxon>Pyroglyphidae</taxon>
        <taxon>Pyroglyphinae</taxon>
        <taxon>Euroglyphus</taxon>
    </lineage>
</organism>
<dbReference type="SMART" id="SM00409">
    <property type="entry name" value="IG"/>
    <property type="match status" value="3"/>
</dbReference>
<dbReference type="Pfam" id="PF07679">
    <property type="entry name" value="I-set"/>
    <property type="match status" value="4"/>
</dbReference>
<dbReference type="FunFam" id="2.60.40.10:FF:000425">
    <property type="entry name" value="Myosin light chain kinase"/>
    <property type="match status" value="1"/>
</dbReference>